<sequence length="1379" mass="154103">MHYYSPNSEARQPHAVSLGSLRNALYQHYQLSNLSIQRVSGEIASLKDCYINLAIVESQAQREKDKKELEKQAATFERLPSSEQQRLESTNLNKLIALEKLFEAQKLRDGSEGVPKRILIQGRAGIGKTTLCKKLVYEYHENGLWQDRFESVLWVPLRQLKAHSPKRLEVLLCNQYFVGYESSQAQTLAKAFYMHQDKTLFILDGLDEIVGELNEGRPLKDFLQTLLNQAHVVITSRPAGVDTKLLGQLDLVLETVGFNPDNVQAYIQKFAPKLDQAAIQYFIDRTPLIQGLVNIPIQLDALCYSWDSLPKEQEIPTMAMLYEAMVDKLWRKDGVRLEKQDKGKPLASNVIQISSKAKLEKLMEDEIHYLGYLAFKGLEKGKIEFSSEELDQFQAELEDKFPGKEFSFSFTDDLKKTSYLHTADAHRPESERHYHFLHLTFQEFFAAKFLVQQLQAYAKVESASVLSHIVQKGLGATPSRNELEAFIATHKYNPRYEIVWWMVAGLLKGVALENFFNVLNQSPRDLIGSRHQQVMIGCLNEARTQLNKTTVEMLEKGLIQWFHFELECSENSWSGLGRQRTFPEHLLLNQLKGKEGKIIRILRERSFLSGNAISGLIFALQGHHDKQVRWEALWALRKQKPLSKRIIFALVSTLRNDHDENIRASAVYGLELDQRNPLYEVVISALICALQNEDTPSVRSALVKVLSGQKTLSEAAISALICAFQNEDTPSVRSALVKVLSGQKTLSEAAISALICALQDGDTLIRSALVEVLGVQKTLSEAAISALICMLKDGNQKEDARVAAARTLGIQTLSEPAISNLIGVLRDGNGLSIRAEIASALSKQKALSEDAISALLRICADEDWPVGQAVKSALRAQKALSEPVISTLIYALWDWDNESARRIASWVLRGQRTLSEPAFSALICCALRDDKGFVRRAAASILEEAYYETLPESAISSLICALQDDLREEVRVVAAKVLGKQKMLQMAAIPALVRALENENKDIKIEAARALGKQEMLPEAAIPAFIRALQDENWFIRDAAVNSLKSQKILHEPVVSALIRVLQDDNEKERAKSVAAWTLARQDTRSETVISVLIHALTDEKWVVRKAAASALGEQKMLGEPAISALIRALNDNMEGVILEAARALGRQDGLSDTAIFALIRALQYDNYEVEKAAASALGGQKALREPAISALIRALVDDRKNSRKDGQHYYEVIEALGRYGTLPEAVIFALIHALRHDNEKAMAVAARALRTQKMLPEAAIFALICALQHDNSAPVRSAATEVLGLHLNQLYRALPSLALGQIQTLYTSVLFPHSYRQIAPLYIQDRRLHFYTETGPGQSDPLTPEQTVTVTQALLAAQPQAEMMLKEKPFLIEERLHA</sequence>
<dbReference type="InterPro" id="IPR004155">
    <property type="entry name" value="PBS_lyase_HEAT"/>
</dbReference>
<dbReference type="PANTHER" id="PTHR12697:SF5">
    <property type="entry name" value="DEOXYHYPUSINE HYDROXYLASE"/>
    <property type="match status" value="1"/>
</dbReference>
<dbReference type="InterPro" id="IPR016024">
    <property type="entry name" value="ARM-type_fold"/>
</dbReference>
<dbReference type="Pfam" id="PF13646">
    <property type="entry name" value="HEAT_2"/>
    <property type="match status" value="3"/>
</dbReference>
<accession>A0A2Z6ERZ3</accession>
<dbReference type="SUPFAM" id="SSF52540">
    <property type="entry name" value="P-loop containing nucleoside triphosphate hydrolases"/>
    <property type="match status" value="1"/>
</dbReference>
<dbReference type="Proteomes" id="UP000282597">
    <property type="component" value="Chromosome"/>
</dbReference>
<dbReference type="InterPro" id="IPR000357">
    <property type="entry name" value="HEAT"/>
</dbReference>
<dbReference type="Pfam" id="PF02985">
    <property type="entry name" value="HEAT"/>
    <property type="match status" value="1"/>
</dbReference>
<evidence type="ECO:0000313" key="1">
    <source>
        <dbReference type="EMBL" id="BBE08168.1"/>
    </source>
</evidence>
<dbReference type="Pfam" id="PF05729">
    <property type="entry name" value="NACHT"/>
    <property type="match status" value="1"/>
</dbReference>
<dbReference type="KEGG" id="mcys:MCB1EB_0007"/>
<dbReference type="InterPro" id="IPR007111">
    <property type="entry name" value="NACHT_NTPase"/>
</dbReference>
<reference evidence="1 2" key="1">
    <citation type="journal article" date="2018" name="Microbes Environ.">
        <title>Comparative Genomic Insights into Endofungal Lifestyles of Two Bacterial Endosymbionts, Mycoavidus cysteinexigens and Burkholderia rhizoxinica.</title>
        <authorList>
            <person name="Sharmin D."/>
            <person name="Guo Y."/>
            <person name="Nishizawa T."/>
            <person name="Ohshima S."/>
            <person name="Sato Y."/>
            <person name="Takashima Y."/>
            <person name="Narisawa K."/>
            <person name="Ohta H."/>
        </authorList>
    </citation>
    <scope>NUCLEOTIDE SEQUENCE [LARGE SCALE GENOMIC DNA]</scope>
    <source>
        <strain evidence="1 2">B1-EB</strain>
    </source>
</reference>
<name>A0A2Z6ERZ3_9BURK</name>
<dbReference type="Gene3D" id="1.25.10.10">
    <property type="entry name" value="Leucine-rich Repeat Variant"/>
    <property type="match status" value="6"/>
</dbReference>
<dbReference type="InterPro" id="IPR055496">
    <property type="entry name" value="DUF7068"/>
</dbReference>
<gene>
    <name evidence="1" type="ORF">MCB1EB_0007</name>
</gene>
<dbReference type="SMART" id="SM00567">
    <property type="entry name" value="EZ_HEAT"/>
    <property type="match status" value="14"/>
</dbReference>
<keyword evidence="2" id="KW-1185">Reference proteome</keyword>
<dbReference type="InterPro" id="IPR027417">
    <property type="entry name" value="P-loop_NTPase"/>
</dbReference>
<dbReference type="PANTHER" id="PTHR12697">
    <property type="entry name" value="PBS LYASE HEAT-LIKE PROTEIN"/>
    <property type="match status" value="1"/>
</dbReference>
<dbReference type="PROSITE" id="PS50837">
    <property type="entry name" value="NACHT"/>
    <property type="match status" value="1"/>
</dbReference>
<proteinExistence type="predicted"/>
<dbReference type="Gene3D" id="3.40.50.300">
    <property type="entry name" value="P-loop containing nucleotide triphosphate hydrolases"/>
    <property type="match status" value="1"/>
</dbReference>
<protein>
    <submittedName>
        <fullName evidence="1">Uncharacterized protein</fullName>
    </submittedName>
</protein>
<dbReference type="Pfam" id="PF23238">
    <property type="entry name" value="DUF7068"/>
    <property type="match status" value="1"/>
</dbReference>
<dbReference type="SUPFAM" id="SSF48371">
    <property type="entry name" value="ARM repeat"/>
    <property type="match status" value="2"/>
</dbReference>
<dbReference type="InterPro" id="IPR011989">
    <property type="entry name" value="ARM-like"/>
</dbReference>
<dbReference type="InterPro" id="IPR003593">
    <property type="entry name" value="AAA+_ATPase"/>
</dbReference>
<dbReference type="GO" id="GO:0016491">
    <property type="term" value="F:oxidoreductase activity"/>
    <property type="evidence" value="ECO:0007669"/>
    <property type="project" value="TreeGrafter"/>
</dbReference>
<evidence type="ECO:0000313" key="2">
    <source>
        <dbReference type="Proteomes" id="UP000282597"/>
    </source>
</evidence>
<organism evidence="1 2">
    <name type="scientific">Mycoavidus cysteinexigens</name>
    <dbReference type="NCBI Taxonomy" id="1553431"/>
    <lineage>
        <taxon>Bacteria</taxon>
        <taxon>Pseudomonadati</taxon>
        <taxon>Pseudomonadota</taxon>
        <taxon>Betaproteobacteria</taxon>
        <taxon>Burkholderiales</taxon>
        <taxon>Burkholderiaceae</taxon>
        <taxon>Mycoavidus</taxon>
    </lineage>
</organism>
<dbReference type="SMART" id="SM00382">
    <property type="entry name" value="AAA"/>
    <property type="match status" value="1"/>
</dbReference>
<dbReference type="EMBL" id="AP018150">
    <property type="protein sequence ID" value="BBE08168.1"/>
    <property type="molecule type" value="Genomic_DNA"/>
</dbReference>